<dbReference type="EMBL" id="BMSX01000047">
    <property type="protein sequence ID" value="GGR63640.1"/>
    <property type="molecule type" value="Genomic_DNA"/>
</dbReference>
<dbReference type="AlphaFoldDB" id="A0A918L098"/>
<organism evidence="2 3">
    <name type="scientific">Streptomyces aurantiogriseus</name>
    <dbReference type="NCBI Taxonomy" id="66870"/>
    <lineage>
        <taxon>Bacteria</taxon>
        <taxon>Bacillati</taxon>
        <taxon>Actinomycetota</taxon>
        <taxon>Actinomycetes</taxon>
        <taxon>Kitasatosporales</taxon>
        <taxon>Streptomycetaceae</taxon>
        <taxon>Streptomyces</taxon>
    </lineage>
</organism>
<evidence type="ECO:0000256" key="1">
    <source>
        <dbReference type="SAM" id="SignalP"/>
    </source>
</evidence>
<feature type="chain" id="PRO_5036943202" evidence="1">
    <location>
        <begin position="33"/>
        <end position="132"/>
    </location>
</feature>
<evidence type="ECO:0000313" key="2">
    <source>
        <dbReference type="EMBL" id="GGR63640.1"/>
    </source>
</evidence>
<dbReference type="RefSeq" id="WP_189944294.1">
    <property type="nucleotide sequence ID" value="NZ_BMSX01000047.1"/>
</dbReference>
<gene>
    <name evidence="2" type="ORF">GCM10010251_95340</name>
</gene>
<keyword evidence="1" id="KW-0732">Signal</keyword>
<keyword evidence="3" id="KW-1185">Reference proteome</keyword>
<sequence length="132" mass="14710">MLQATRRRAVRATAAALCTAALTLSQANPAAAAEKKVSFAFMYRMDTQAWKQKMGKVSILFTWCRNQRSFHATLMRDDWGSDTKLEGHALTCIKGKRAYFDAKTDGTYYFTFTKADDGNFVEGNATISYPAA</sequence>
<accession>A0A918L098</accession>
<evidence type="ECO:0000313" key="3">
    <source>
        <dbReference type="Proteomes" id="UP000658320"/>
    </source>
</evidence>
<name>A0A918L098_9ACTN</name>
<reference evidence="2" key="2">
    <citation type="submission" date="2020-09" db="EMBL/GenBank/DDBJ databases">
        <authorList>
            <person name="Sun Q."/>
            <person name="Ohkuma M."/>
        </authorList>
    </citation>
    <scope>NUCLEOTIDE SEQUENCE</scope>
    <source>
        <strain evidence="2">JCM 4346</strain>
    </source>
</reference>
<comment type="caution">
    <text evidence="2">The sequence shown here is derived from an EMBL/GenBank/DDBJ whole genome shotgun (WGS) entry which is preliminary data.</text>
</comment>
<dbReference type="PROSITE" id="PS51318">
    <property type="entry name" value="TAT"/>
    <property type="match status" value="1"/>
</dbReference>
<dbReference type="Proteomes" id="UP000658320">
    <property type="component" value="Unassembled WGS sequence"/>
</dbReference>
<proteinExistence type="predicted"/>
<reference evidence="2" key="1">
    <citation type="journal article" date="2014" name="Int. J. Syst. Evol. Microbiol.">
        <title>Complete genome sequence of Corynebacterium casei LMG S-19264T (=DSM 44701T), isolated from a smear-ripened cheese.</title>
        <authorList>
            <consortium name="US DOE Joint Genome Institute (JGI-PGF)"/>
            <person name="Walter F."/>
            <person name="Albersmeier A."/>
            <person name="Kalinowski J."/>
            <person name="Ruckert C."/>
        </authorList>
    </citation>
    <scope>NUCLEOTIDE SEQUENCE</scope>
    <source>
        <strain evidence="2">JCM 4346</strain>
    </source>
</reference>
<feature type="signal peptide" evidence="1">
    <location>
        <begin position="1"/>
        <end position="32"/>
    </location>
</feature>
<protein>
    <submittedName>
        <fullName evidence="2">Uncharacterized protein</fullName>
    </submittedName>
</protein>
<dbReference type="InterPro" id="IPR006311">
    <property type="entry name" value="TAT_signal"/>
</dbReference>